<dbReference type="AlphaFoldDB" id="A0A9W8YSX0"/>
<evidence type="ECO:0000313" key="1">
    <source>
        <dbReference type="EMBL" id="KAJ4391093.1"/>
    </source>
</evidence>
<sequence length="315" mass="35453">MRPEFRFDGIDLVINRNSLRYLLDFSLGRSVKSSFRINMFLIKDTLIVERCIRKAAEMIRIPDNRGFGHNFEHTFTAPSAGLGDSSSHHRVLRYKLGQLNCVVRFEVDACYHGGSEDLNKMSSSEESTAMRDDTIQADTNMAMTATALDFGLLSLQDDKGSRHSNTSRNGLASSLDSVTVIPRGAGTAQELTAELKTRSKHLSLSQNLPQLWFGRTPFLISGSHTKGSFHKVDVLNVDSRFEDWEKGETIQKGLQKMVSLLSELREITRRTKGGACVAVYEQSVKPHVLRFFELKQKKVPLPEHLIKEFWSDSTG</sequence>
<dbReference type="EMBL" id="JAPEVB010000003">
    <property type="protein sequence ID" value="KAJ4391093.1"/>
    <property type="molecule type" value="Genomic_DNA"/>
</dbReference>
<proteinExistence type="predicted"/>
<comment type="caution">
    <text evidence="1">The sequence shown here is derived from an EMBL/GenBank/DDBJ whole genome shotgun (WGS) entry which is preliminary data.</text>
</comment>
<protein>
    <submittedName>
        <fullName evidence="1">Uncharacterized protein</fullName>
    </submittedName>
</protein>
<dbReference type="PANTHER" id="PTHR35179:SF1">
    <property type="entry name" value="INTEGRAL MEMBRANE PROTEIN"/>
    <property type="match status" value="1"/>
</dbReference>
<organism evidence="1 2">
    <name type="scientific">Gnomoniopsis smithogilvyi</name>
    <dbReference type="NCBI Taxonomy" id="1191159"/>
    <lineage>
        <taxon>Eukaryota</taxon>
        <taxon>Fungi</taxon>
        <taxon>Dikarya</taxon>
        <taxon>Ascomycota</taxon>
        <taxon>Pezizomycotina</taxon>
        <taxon>Sordariomycetes</taxon>
        <taxon>Sordariomycetidae</taxon>
        <taxon>Diaporthales</taxon>
        <taxon>Gnomoniaceae</taxon>
        <taxon>Gnomoniopsis</taxon>
    </lineage>
</organism>
<accession>A0A9W8YSX0</accession>
<name>A0A9W8YSX0_9PEZI</name>
<gene>
    <name evidence="1" type="ORF">N0V93_004708</name>
</gene>
<reference evidence="1" key="1">
    <citation type="submission" date="2022-10" db="EMBL/GenBank/DDBJ databases">
        <title>Tapping the CABI collections for fungal endophytes: first genome assemblies for Collariella, Neodidymelliopsis, Ascochyta clinopodiicola, Didymella pomorum, Didymosphaeria variabile, Neocosmospora piperis and Neocucurbitaria cava.</title>
        <authorList>
            <person name="Hill R."/>
        </authorList>
    </citation>
    <scope>NUCLEOTIDE SEQUENCE</scope>
    <source>
        <strain evidence="1">IMI 355082</strain>
    </source>
</reference>
<keyword evidence="2" id="KW-1185">Reference proteome</keyword>
<dbReference type="OrthoDB" id="420564at2759"/>
<dbReference type="PANTHER" id="PTHR35179">
    <property type="entry name" value="PROTEIN CBG02620"/>
    <property type="match status" value="1"/>
</dbReference>
<dbReference type="Proteomes" id="UP001140453">
    <property type="component" value="Unassembled WGS sequence"/>
</dbReference>
<evidence type="ECO:0000313" key="2">
    <source>
        <dbReference type="Proteomes" id="UP001140453"/>
    </source>
</evidence>